<organism evidence="1 2">
    <name type="scientific">Ataeniobius toweri</name>
    <dbReference type="NCBI Taxonomy" id="208326"/>
    <lineage>
        <taxon>Eukaryota</taxon>
        <taxon>Metazoa</taxon>
        <taxon>Chordata</taxon>
        <taxon>Craniata</taxon>
        <taxon>Vertebrata</taxon>
        <taxon>Euteleostomi</taxon>
        <taxon>Actinopterygii</taxon>
        <taxon>Neopterygii</taxon>
        <taxon>Teleostei</taxon>
        <taxon>Neoteleostei</taxon>
        <taxon>Acanthomorphata</taxon>
        <taxon>Ovalentaria</taxon>
        <taxon>Atherinomorphae</taxon>
        <taxon>Cyprinodontiformes</taxon>
        <taxon>Goodeidae</taxon>
        <taxon>Ataeniobius</taxon>
    </lineage>
</organism>
<accession>A0ABU7ARJ1</accession>
<evidence type="ECO:0000313" key="2">
    <source>
        <dbReference type="Proteomes" id="UP001345963"/>
    </source>
</evidence>
<keyword evidence="2" id="KW-1185">Reference proteome</keyword>
<sequence length="88" mass="9536">MLSINLHPVLLCYPPGIHTPPAKQLAVPDQANQTLHSQTHIVSPLAVILSINFDEFPVPDSSKQIFTINLLNLLLPPECASACGSKQQ</sequence>
<dbReference type="EMBL" id="JAHUTI010027421">
    <property type="protein sequence ID" value="MED6240861.1"/>
    <property type="molecule type" value="Genomic_DNA"/>
</dbReference>
<name>A0ABU7ARJ1_9TELE</name>
<proteinExistence type="predicted"/>
<protein>
    <submittedName>
        <fullName evidence="1">Uncharacterized protein</fullName>
    </submittedName>
</protein>
<evidence type="ECO:0000313" key="1">
    <source>
        <dbReference type="EMBL" id="MED6240861.1"/>
    </source>
</evidence>
<reference evidence="1 2" key="1">
    <citation type="submission" date="2021-07" db="EMBL/GenBank/DDBJ databases">
        <authorList>
            <person name="Palmer J.M."/>
        </authorList>
    </citation>
    <scope>NUCLEOTIDE SEQUENCE [LARGE SCALE GENOMIC DNA]</scope>
    <source>
        <strain evidence="1 2">AT_MEX2019</strain>
        <tissue evidence="1">Muscle</tissue>
    </source>
</reference>
<gene>
    <name evidence="1" type="ORF">ATANTOWER_029684</name>
</gene>
<dbReference type="Proteomes" id="UP001345963">
    <property type="component" value="Unassembled WGS sequence"/>
</dbReference>
<comment type="caution">
    <text evidence="1">The sequence shown here is derived from an EMBL/GenBank/DDBJ whole genome shotgun (WGS) entry which is preliminary data.</text>
</comment>